<evidence type="ECO:0000313" key="2">
    <source>
        <dbReference type="EnsemblProtists" id="HpaP811200"/>
    </source>
</evidence>
<dbReference type="AlphaFoldDB" id="M4BXB9"/>
<dbReference type="InterPro" id="IPR029058">
    <property type="entry name" value="AB_hydrolase_fold"/>
</dbReference>
<dbReference type="InterPro" id="IPR022742">
    <property type="entry name" value="Hydrolase_4"/>
</dbReference>
<dbReference type="HOGENOM" id="CLU_026209_7_2_1"/>
<protein>
    <recommendedName>
        <fullName evidence="1">Serine aminopeptidase S33 domain-containing protein</fullName>
    </recommendedName>
</protein>
<evidence type="ECO:0000259" key="1">
    <source>
        <dbReference type="Pfam" id="PF12146"/>
    </source>
</evidence>
<keyword evidence="3" id="KW-1185">Reference proteome</keyword>
<organism evidence="2 3">
    <name type="scientific">Hyaloperonospora arabidopsidis (strain Emoy2)</name>
    <name type="common">Downy mildew agent</name>
    <name type="synonym">Peronospora arabidopsidis</name>
    <dbReference type="NCBI Taxonomy" id="559515"/>
    <lineage>
        <taxon>Eukaryota</taxon>
        <taxon>Sar</taxon>
        <taxon>Stramenopiles</taxon>
        <taxon>Oomycota</taxon>
        <taxon>Peronosporomycetes</taxon>
        <taxon>Peronosporales</taxon>
        <taxon>Peronosporaceae</taxon>
        <taxon>Hyaloperonospora</taxon>
    </lineage>
</organism>
<dbReference type="Proteomes" id="UP000011713">
    <property type="component" value="Unassembled WGS sequence"/>
</dbReference>
<accession>M4BXB9</accession>
<dbReference type="eggNOG" id="KOG1455">
    <property type="taxonomic scope" value="Eukaryota"/>
</dbReference>
<dbReference type="InterPro" id="IPR051044">
    <property type="entry name" value="MAG_DAG_Lipase"/>
</dbReference>
<dbReference type="EMBL" id="JH598019">
    <property type="status" value="NOT_ANNOTATED_CDS"/>
    <property type="molecule type" value="Genomic_DNA"/>
</dbReference>
<reference evidence="2" key="2">
    <citation type="submission" date="2015-06" db="UniProtKB">
        <authorList>
            <consortium name="EnsemblProtists"/>
        </authorList>
    </citation>
    <scope>IDENTIFICATION</scope>
    <source>
        <strain evidence="2">Emoy2</strain>
    </source>
</reference>
<dbReference type="EnsemblProtists" id="HpaT811200">
    <property type="protein sequence ID" value="HpaP811200"/>
    <property type="gene ID" value="HpaG811200"/>
</dbReference>
<dbReference type="SUPFAM" id="SSF53474">
    <property type="entry name" value="alpha/beta-Hydrolases"/>
    <property type="match status" value="1"/>
</dbReference>
<dbReference type="STRING" id="559515.M4BXB9"/>
<evidence type="ECO:0000313" key="3">
    <source>
        <dbReference type="Proteomes" id="UP000011713"/>
    </source>
</evidence>
<dbReference type="Pfam" id="PF12146">
    <property type="entry name" value="Hydrolase_4"/>
    <property type="match status" value="1"/>
</dbReference>
<dbReference type="InParanoid" id="M4BXB9"/>
<dbReference type="OMA" id="NDVSWTF"/>
<dbReference type="VEuPathDB" id="FungiDB:HpaG811200"/>
<proteinExistence type="predicted"/>
<dbReference type="Gene3D" id="3.40.50.1820">
    <property type="entry name" value="alpha/beta hydrolase"/>
    <property type="match status" value="1"/>
</dbReference>
<dbReference type="PANTHER" id="PTHR11614">
    <property type="entry name" value="PHOSPHOLIPASE-RELATED"/>
    <property type="match status" value="1"/>
</dbReference>
<reference evidence="3" key="1">
    <citation type="journal article" date="2010" name="Science">
        <title>Signatures of adaptation to obligate biotrophy in the Hyaloperonospora arabidopsidis genome.</title>
        <authorList>
            <person name="Baxter L."/>
            <person name="Tripathy S."/>
            <person name="Ishaque N."/>
            <person name="Boot N."/>
            <person name="Cabral A."/>
            <person name="Kemen E."/>
            <person name="Thines M."/>
            <person name="Ah-Fong A."/>
            <person name="Anderson R."/>
            <person name="Badejoko W."/>
            <person name="Bittner-Eddy P."/>
            <person name="Boore J.L."/>
            <person name="Chibucos M.C."/>
            <person name="Coates M."/>
            <person name="Dehal P."/>
            <person name="Delehaunty K."/>
            <person name="Dong S."/>
            <person name="Downton P."/>
            <person name="Dumas B."/>
            <person name="Fabro G."/>
            <person name="Fronick C."/>
            <person name="Fuerstenberg S.I."/>
            <person name="Fulton L."/>
            <person name="Gaulin E."/>
            <person name="Govers F."/>
            <person name="Hughes L."/>
            <person name="Humphray S."/>
            <person name="Jiang R.H."/>
            <person name="Judelson H."/>
            <person name="Kamoun S."/>
            <person name="Kyung K."/>
            <person name="Meijer H."/>
            <person name="Minx P."/>
            <person name="Morris P."/>
            <person name="Nelson J."/>
            <person name="Phuntumart V."/>
            <person name="Qutob D."/>
            <person name="Rehmany A."/>
            <person name="Rougon-Cardoso A."/>
            <person name="Ryden P."/>
            <person name="Torto-Alalibo T."/>
            <person name="Studholme D."/>
            <person name="Wang Y."/>
            <person name="Win J."/>
            <person name="Wood J."/>
            <person name="Clifton S.W."/>
            <person name="Rogers J."/>
            <person name="Van den Ackerveken G."/>
            <person name="Jones J.D."/>
            <person name="McDowell J.M."/>
            <person name="Beynon J."/>
            <person name="Tyler B.M."/>
        </authorList>
    </citation>
    <scope>NUCLEOTIDE SEQUENCE [LARGE SCALE GENOMIC DNA]</scope>
    <source>
        <strain evidence="3">Emoy2</strain>
    </source>
</reference>
<sequence length="340" mass="37416">MPSATFALVALLLFIPVTLVALLFLCFRAGIDSENTRRGAPHTLSHRNFLLAHVFAGNEESGLLERRRANNDLVRLFYRFWLPRHLSSAADAKAVVIVLHGVNSHSARNNKFMVEVLQHGFVVAGIDHEGMGRSDGRHGYFSSVHTLVDDAIAFVALVKNKYPGKKVFLLGAKGGPKFVDGAVILCPATEIHKASRPSFFMETIGRMLHVYMPKLPLVTANSGHNNSPEVAALVTADKHADPLYYPGKMRIGTGLALLEGIKSIQDKLELIETPYLLQHGMDDRACSVTGSAALHLKTRSADKTFKTYEGAHHDLASEPPRIRDAVVRDFVAWLEDRAKP</sequence>
<name>M4BXB9_HYAAE</name>
<feature type="domain" description="Serine aminopeptidase S33" evidence="1">
    <location>
        <begin position="91"/>
        <end position="319"/>
    </location>
</feature>